<feature type="transmembrane region" description="Helical" evidence="9">
    <location>
        <begin position="498"/>
        <end position="520"/>
    </location>
</feature>
<evidence type="ECO:0000256" key="4">
    <source>
        <dbReference type="ARBA" id="ARBA00022640"/>
    </source>
</evidence>
<keyword evidence="7 9" id="KW-0472">Membrane</keyword>
<feature type="transmembrane region" description="Helical" evidence="9">
    <location>
        <begin position="471"/>
        <end position="492"/>
    </location>
</feature>
<dbReference type="Proteomes" id="UP001244341">
    <property type="component" value="Chromosome 5b"/>
</dbReference>
<feature type="transmembrane region" description="Helical" evidence="9">
    <location>
        <begin position="541"/>
        <end position="561"/>
    </location>
</feature>
<feature type="transmembrane region" description="Helical" evidence="9">
    <location>
        <begin position="670"/>
        <end position="690"/>
    </location>
</feature>
<feature type="transmembrane region" description="Helical" evidence="9">
    <location>
        <begin position="637"/>
        <end position="658"/>
    </location>
</feature>
<name>A0ABY8TXS8_TETOB</name>
<dbReference type="Pfam" id="PF12263">
    <property type="entry name" value="DUF3611"/>
    <property type="match status" value="1"/>
</dbReference>
<proteinExistence type="predicted"/>
<evidence type="ECO:0000256" key="3">
    <source>
        <dbReference type="ARBA" id="ARBA00022528"/>
    </source>
</evidence>
<feature type="transmembrane region" description="Helical" evidence="9">
    <location>
        <begin position="152"/>
        <end position="171"/>
    </location>
</feature>
<dbReference type="InterPro" id="IPR003689">
    <property type="entry name" value="ZIP"/>
</dbReference>
<evidence type="ECO:0000313" key="11">
    <source>
        <dbReference type="Proteomes" id="UP001244341"/>
    </source>
</evidence>
<reference evidence="10 11" key="1">
    <citation type="submission" date="2023-05" db="EMBL/GenBank/DDBJ databases">
        <title>A 100% complete, gapless, phased diploid assembly of the Scenedesmus obliquus UTEX 3031 genome.</title>
        <authorList>
            <person name="Biondi T.C."/>
            <person name="Hanschen E.R."/>
            <person name="Kwon T."/>
            <person name="Eng W."/>
            <person name="Kruse C.P.S."/>
            <person name="Koehler S.I."/>
            <person name="Kunde Y."/>
            <person name="Gleasner C.D."/>
            <person name="You Mak K.T."/>
            <person name="Polle J."/>
            <person name="Hovde B.T."/>
            <person name="Starkenburg S.R."/>
        </authorList>
    </citation>
    <scope>NUCLEOTIDE SEQUENCE [LARGE SCALE GENOMIC DNA]</scope>
    <source>
        <strain evidence="10 11">DOE0152z</strain>
    </source>
</reference>
<feature type="region of interest" description="Disordered" evidence="8">
    <location>
        <begin position="351"/>
        <end position="383"/>
    </location>
</feature>
<feature type="region of interest" description="Disordered" evidence="8">
    <location>
        <begin position="283"/>
        <end position="339"/>
    </location>
</feature>
<dbReference type="Gene3D" id="1.10.3460.10">
    <property type="entry name" value="Chlorophyll a/b binding protein domain"/>
    <property type="match status" value="1"/>
</dbReference>
<feature type="transmembrane region" description="Helical" evidence="9">
    <location>
        <begin position="413"/>
        <end position="433"/>
    </location>
</feature>
<gene>
    <name evidence="10" type="ORF">OEZ85_002527</name>
</gene>
<organism evidence="10 11">
    <name type="scientific">Tetradesmus obliquus</name>
    <name type="common">Green alga</name>
    <name type="synonym">Acutodesmus obliquus</name>
    <dbReference type="NCBI Taxonomy" id="3088"/>
    <lineage>
        <taxon>Eukaryota</taxon>
        <taxon>Viridiplantae</taxon>
        <taxon>Chlorophyta</taxon>
        <taxon>core chlorophytes</taxon>
        <taxon>Chlorophyceae</taxon>
        <taxon>CS clade</taxon>
        <taxon>Sphaeropleales</taxon>
        <taxon>Scenedesmaceae</taxon>
        <taxon>Tetradesmus</taxon>
    </lineage>
</organism>
<keyword evidence="3" id="KW-0150">Chloroplast</keyword>
<evidence type="ECO:0000256" key="9">
    <source>
        <dbReference type="SAM" id="Phobius"/>
    </source>
</evidence>
<keyword evidence="4" id="KW-0934">Plastid</keyword>
<feature type="compositionally biased region" description="Polar residues" evidence="8">
    <location>
        <begin position="308"/>
        <end position="318"/>
    </location>
</feature>
<evidence type="ECO:0008006" key="12">
    <source>
        <dbReference type="Google" id="ProtNLM"/>
    </source>
</evidence>
<evidence type="ECO:0000256" key="5">
    <source>
        <dbReference type="ARBA" id="ARBA00022692"/>
    </source>
</evidence>
<feature type="transmembrane region" description="Helical" evidence="9">
    <location>
        <begin position="183"/>
        <end position="202"/>
    </location>
</feature>
<feature type="transmembrane region" description="Helical" evidence="9">
    <location>
        <begin position="222"/>
        <end position="239"/>
    </location>
</feature>
<feature type="transmembrane region" description="Helical" evidence="9">
    <location>
        <begin position="797"/>
        <end position="815"/>
    </location>
</feature>
<sequence length="1090" mass="116420">MTINKAQGQTLKAAVVIRLRRAYRVNPKSAEAPQPYLNAFGQHSVLADRLAELVGAEEPLLPADLARLTSEVRRGCKAGSSNTGNSAPKYQLSAADLAAAYGKGESLVLDQRAVEQACAAIMACQLDESCSLSEGAAAGAYHEHVNAPVTGMLRLVAALALFFEGLAGVYIPVLLKSFEGYEWWLSLLNCFSGGVFLAAGLVHLLPHCAEAQQRLGSLVGDYPLYLVLITLGYMLVLFVERVLFDVHGSAHGHGPHTGIAPPCVDCRTAEDLLLGSAGDLAGLSNHSADESNRQQQQGTSTAGGEGSANGQLTPSQGRYNLRSRTHSTPQQGNSGNGAAEDLVKPLLTEEQHAHEHDDEHAHAHQHSHDHAHDHGHGCTAGHSVSVQQQQHAHVHLAHTHHHAVVVGDLRQGVVLLVAMAVHTFLECMALGLMDQRKEFLMLFMAIASHKLISGLALSSRFLKDGATTRQITLYVGPFVLVAPTAILAGMYVSNVHPLVHLALSCFATGTFLYVGASEIVEEEFEGDMRSGRTDITQLFARWVKFAMLLLGVAAIALLSMIPDAHDHGNGGHGHARNDGKQQQRGDLQVAGAAADYPYNPQQPSYNPSSFGGPDSTGKLGEAARSSLSKATQAMSRYGWIGFWVQLTLSVVSGVILLFSVAFTSQSGPKASLYLTLVGILAGFLSTFWSFGYQRLASRMQEYLDGANVAKIKKQQVMEQITRGILINIVMEQITRGILINIVGMGSTLLGISTLVGLLVAKTLSNASVNPFMASAAAGYNPVLALDVFLVQAATNTLLGHFLSLLCSLWLLNIVGEGRGLRFQRQRHMQKIKGDEDGPSSSLIGGTVKGFAGIYDIPTALGKDAMQRLHQDFLLMPSESSLVYLDGALPGDFGFDPLGLFDPQVTSQAERTWLVTSEVIHGRWAMLGAVGCLVPELLGQQPFFATGWLPPAGPGPRYWADPYTLCGIQVALLGSAEWLRWRDYQQPGSMAAPLQPLLPQRADLAGGFAGSGAPAYPSGVFNCFAYVVSGPAIAQYKESEIRHGRLAMLAVAGFCAQAVLTGQGPWACLAAHLQSPLAANIFTSFGTVFGQ</sequence>
<keyword evidence="5 9" id="KW-0812">Transmembrane</keyword>
<protein>
    <recommendedName>
        <fullName evidence="12">Chlorophyll a-b binding protein, chloroplastic</fullName>
    </recommendedName>
</protein>
<dbReference type="PANTHER" id="PTHR34548">
    <property type="entry name" value="PROTEIN TIC 21, CHLOROPLASTIC"/>
    <property type="match status" value="1"/>
</dbReference>
<feature type="transmembrane region" description="Helical" evidence="9">
    <location>
        <begin position="737"/>
        <end position="759"/>
    </location>
</feature>
<dbReference type="Pfam" id="PF02535">
    <property type="entry name" value="Zip"/>
    <property type="match status" value="1"/>
</dbReference>
<evidence type="ECO:0000313" key="10">
    <source>
        <dbReference type="EMBL" id="WIA13959.1"/>
    </source>
</evidence>
<dbReference type="InterPro" id="IPR022796">
    <property type="entry name" value="Chloroa_b-bind"/>
</dbReference>
<evidence type="ECO:0000256" key="8">
    <source>
        <dbReference type="SAM" id="MobiDB-lite"/>
    </source>
</evidence>
<accession>A0ABY8TXS8</accession>
<keyword evidence="11" id="KW-1185">Reference proteome</keyword>
<evidence type="ECO:0000256" key="2">
    <source>
        <dbReference type="ARBA" id="ARBA00004229"/>
    </source>
</evidence>
<dbReference type="InterPro" id="IPR022051">
    <property type="entry name" value="DUF3611"/>
</dbReference>
<feature type="transmembrane region" description="Helical" evidence="9">
    <location>
        <begin position="439"/>
        <end position="459"/>
    </location>
</feature>
<evidence type="ECO:0000256" key="6">
    <source>
        <dbReference type="ARBA" id="ARBA00022989"/>
    </source>
</evidence>
<keyword evidence="6 9" id="KW-1133">Transmembrane helix</keyword>
<dbReference type="SUPFAM" id="SSF103511">
    <property type="entry name" value="Chlorophyll a-b binding protein"/>
    <property type="match status" value="1"/>
</dbReference>
<dbReference type="Pfam" id="PF00504">
    <property type="entry name" value="Chloroa_b-bind"/>
    <property type="match status" value="1"/>
</dbReference>
<comment type="subcellular location">
    <subcellularLocation>
        <location evidence="1">Membrane</location>
        <topology evidence="1">Multi-pass membrane protein</topology>
    </subcellularLocation>
    <subcellularLocation>
        <location evidence="2">Plastid</location>
        <location evidence="2">Chloroplast</location>
    </subcellularLocation>
</comment>
<feature type="compositionally biased region" description="Basic and acidic residues" evidence="8">
    <location>
        <begin position="351"/>
        <end position="376"/>
    </location>
</feature>
<dbReference type="EMBL" id="CP126212">
    <property type="protein sequence ID" value="WIA13959.1"/>
    <property type="molecule type" value="Genomic_DNA"/>
</dbReference>
<feature type="transmembrane region" description="Helical" evidence="9">
    <location>
        <begin position="771"/>
        <end position="791"/>
    </location>
</feature>
<evidence type="ECO:0000256" key="1">
    <source>
        <dbReference type="ARBA" id="ARBA00004141"/>
    </source>
</evidence>
<evidence type="ECO:0000256" key="7">
    <source>
        <dbReference type="ARBA" id="ARBA00023136"/>
    </source>
</evidence>
<dbReference type="PANTHER" id="PTHR34548:SF2">
    <property type="entry name" value="PROTEIN TIC 21, CHLOROPLASTIC"/>
    <property type="match status" value="1"/>
</dbReference>